<dbReference type="Proteomes" id="UP001269271">
    <property type="component" value="Unassembled WGS sequence"/>
</dbReference>
<feature type="transmembrane region" description="Helical" evidence="2">
    <location>
        <begin position="75"/>
        <end position="93"/>
    </location>
</feature>
<evidence type="ECO:0000313" key="4">
    <source>
        <dbReference type="EMBL" id="PPJ76258.1"/>
    </source>
</evidence>
<name>A0A2A1KEG8_STAHA</name>
<keyword evidence="2" id="KW-0812">Transmembrane</keyword>
<dbReference type="Proteomes" id="UP000238153">
    <property type="component" value="Unassembled WGS sequence"/>
</dbReference>
<reference evidence="4 5" key="1">
    <citation type="submission" date="2017-11" db="EMBL/GenBank/DDBJ databases">
        <authorList>
            <person name="Founou R.C."/>
            <person name="Founou L."/>
            <person name="Allam M."/>
            <person name="Ismail A."/>
            <person name="Essack S.Y."/>
        </authorList>
    </citation>
    <scope>NUCLEOTIDE SEQUENCE [LARGE SCALE GENOMIC DNA]</scope>
    <source>
        <strain evidence="4 5">G811N2B1</strain>
    </source>
</reference>
<keyword evidence="6" id="KW-1185">Reference proteome</keyword>
<dbReference type="RefSeq" id="WP_011274795.1">
    <property type="nucleotide sequence ID" value="NZ_BKAY01000006.1"/>
</dbReference>
<gene>
    <name evidence="4" type="ORF">CV019_03645</name>
    <name evidence="3" type="ORF">RO950_08710</name>
</gene>
<feature type="compositionally biased region" description="Polar residues" evidence="1">
    <location>
        <begin position="9"/>
        <end position="27"/>
    </location>
</feature>
<proteinExistence type="predicted"/>
<dbReference type="OMA" id="NDHIDRQ"/>
<evidence type="ECO:0000256" key="2">
    <source>
        <dbReference type="SAM" id="Phobius"/>
    </source>
</evidence>
<evidence type="ECO:0000313" key="6">
    <source>
        <dbReference type="Proteomes" id="UP001269271"/>
    </source>
</evidence>
<keyword evidence="2" id="KW-0472">Membrane</keyword>
<dbReference type="GeneID" id="93779871"/>
<dbReference type="KEGG" id="shh:ShL2_00374"/>
<evidence type="ECO:0000313" key="3">
    <source>
        <dbReference type="EMBL" id="MDT4287099.1"/>
    </source>
</evidence>
<evidence type="ECO:0000313" key="5">
    <source>
        <dbReference type="Proteomes" id="UP000238153"/>
    </source>
</evidence>
<accession>A0A2A1KEG8</accession>
<reference evidence="3 6" key="2">
    <citation type="submission" date="2023-08" db="EMBL/GenBank/DDBJ databases">
        <title>Genomic surveillance of Staphylococcus haemolyticus neonatal outbreak in southern France.</title>
        <authorList>
            <person name="Magnan C."/>
            <person name="Morsli M."/>
            <person name="Thiery B."/>
            <person name="Salipante F."/>
            <person name="Attar J."/>
            <person name="Massimo D.M."/>
            <person name="Ory J."/>
            <person name="Pantel A."/>
            <person name="Lavigne J.-P."/>
        </authorList>
    </citation>
    <scope>NUCLEOTIDE SEQUENCE [LARGE SCALE GENOMIC DNA]</scope>
    <source>
        <strain evidence="3 6">NSH026</strain>
    </source>
</reference>
<dbReference type="EMBL" id="JAVSOO010000021">
    <property type="protein sequence ID" value="MDT4287099.1"/>
    <property type="molecule type" value="Genomic_DNA"/>
</dbReference>
<feature type="region of interest" description="Disordered" evidence="1">
    <location>
        <begin position="1"/>
        <end position="45"/>
    </location>
</feature>
<dbReference type="AlphaFoldDB" id="A0A2A1KEG8"/>
<evidence type="ECO:0000256" key="1">
    <source>
        <dbReference type="SAM" id="MobiDB-lite"/>
    </source>
</evidence>
<comment type="caution">
    <text evidence="4">The sequence shown here is derived from an EMBL/GenBank/DDBJ whole genome shotgun (WGS) entry which is preliminary data.</text>
</comment>
<dbReference type="EMBL" id="PGWX01000233">
    <property type="protein sequence ID" value="PPJ76258.1"/>
    <property type="molecule type" value="Genomic_DNA"/>
</dbReference>
<sequence length="97" mass="10961">MTAEDKNTKQNADQPSKSKEQPSNQNDKLTKDDDNSIGYNGEKKTALDLEIERELLEMMENEDPEPEKQKKGLKIAGILSAFVIAILAIIRFINRTI</sequence>
<protein>
    <submittedName>
        <fullName evidence="4">Uncharacterized protein</fullName>
    </submittedName>
</protein>
<organism evidence="4 5">
    <name type="scientific">Staphylococcus haemolyticus</name>
    <dbReference type="NCBI Taxonomy" id="1283"/>
    <lineage>
        <taxon>Bacteria</taxon>
        <taxon>Bacillati</taxon>
        <taxon>Bacillota</taxon>
        <taxon>Bacilli</taxon>
        <taxon>Bacillales</taxon>
        <taxon>Staphylococcaceae</taxon>
        <taxon>Staphylococcus</taxon>
    </lineage>
</organism>
<keyword evidence="2" id="KW-1133">Transmembrane helix</keyword>